<evidence type="ECO:0000313" key="6">
    <source>
        <dbReference type="EMBL" id="KAJ1919304.1"/>
    </source>
</evidence>
<name>A0A9W7ZZB8_9FUNG</name>
<dbReference type="InterPro" id="IPR055372">
    <property type="entry name" value="CBM96"/>
</dbReference>
<evidence type="ECO:0000256" key="1">
    <source>
        <dbReference type="ARBA" id="ARBA00004613"/>
    </source>
</evidence>
<gene>
    <name evidence="6" type="ORF">H4219_002066</name>
</gene>
<evidence type="ECO:0000256" key="2">
    <source>
        <dbReference type="ARBA" id="ARBA00022525"/>
    </source>
</evidence>
<keyword evidence="7" id="KW-1185">Reference proteome</keyword>
<sequence length="229" mass="24793">MKLVPSTAYLFVFALTAATTALGAAINFRRADQCPADNSGIKAIKETTVFFPPDDKSDPKNSCPACSDRDCSKCNTADEIALVFDGQKNSKVLRSFSRVLVGFDISHDIPKDGKINECKLEFPDTSGASAIVARDLALEIFKAKSSDWDPSNVNYSNAPEVGDYVNEAVWKNGGKVTQVDIANACREGLKNGGKFSIYIELLDDEMVQLPSLKATSAMCHNTAMKVHIS</sequence>
<accession>A0A9W7ZZB8</accession>
<feature type="chain" id="PRO_5040744410" description="Carbohydrate-binding module family 96 domain-containing protein" evidence="4">
    <location>
        <begin position="24"/>
        <end position="229"/>
    </location>
</feature>
<dbReference type="Pfam" id="PF24517">
    <property type="entry name" value="CBM96"/>
    <property type="match status" value="1"/>
</dbReference>
<dbReference type="Proteomes" id="UP001150538">
    <property type="component" value="Unassembled WGS sequence"/>
</dbReference>
<dbReference type="GO" id="GO:0005576">
    <property type="term" value="C:extracellular region"/>
    <property type="evidence" value="ECO:0007669"/>
    <property type="project" value="UniProtKB-SubCell"/>
</dbReference>
<evidence type="ECO:0000313" key="7">
    <source>
        <dbReference type="Proteomes" id="UP001150538"/>
    </source>
</evidence>
<keyword evidence="3 4" id="KW-0732">Signal</keyword>
<protein>
    <recommendedName>
        <fullName evidence="5">Carbohydrate-binding module family 96 domain-containing protein</fullName>
    </recommendedName>
</protein>
<comment type="subcellular location">
    <subcellularLocation>
        <location evidence="1">Secreted</location>
    </subcellularLocation>
</comment>
<organism evidence="6 7">
    <name type="scientific">Mycoemilia scoparia</name>
    <dbReference type="NCBI Taxonomy" id="417184"/>
    <lineage>
        <taxon>Eukaryota</taxon>
        <taxon>Fungi</taxon>
        <taxon>Fungi incertae sedis</taxon>
        <taxon>Zoopagomycota</taxon>
        <taxon>Kickxellomycotina</taxon>
        <taxon>Kickxellomycetes</taxon>
        <taxon>Kickxellales</taxon>
        <taxon>Kickxellaceae</taxon>
        <taxon>Mycoemilia</taxon>
    </lineage>
</organism>
<evidence type="ECO:0000259" key="5">
    <source>
        <dbReference type="Pfam" id="PF24517"/>
    </source>
</evidence>
<feature type="signal peptide" evidence="4">
    <location>
        <begin position="1"/>
        <end position="23"/>
    </location>
</feature>
<reference evidence="6" key="1">
    <citation type="submission" date="2022-07" db="EMBL/GenBank/DDBJ databases">
        <title>Phylogenomic reconstructions and comparative analyses of Kickxellomycotina fungi.</title>
        <authorList>
            <person name="Reynolds N.K."/>
            <person name="Stajich J.E."/>
            <person name="Barry K."/>
            <person name="Grigoriev I.V."/>
            <person name="Crous P."/>
            <person name="Smith M.E."/>
        </authorList>
    </citation>
    <scope>NUCLEOTIDE SEQUENCE</scope>
    <source>
        <strain evidence="6">NBRC 100468</strain>
    </source>
</reference>
<comment type="caution">
    <text evidence="6">The sequence shown here is derived from an EMBL/GenBank/DDBJ whole genome shotgun (WGS) entry which is preliminary data.</text>
</comment>
<dbReference type="AlphaFoldDB" id="A0A9W7ZZB8"/>
<dbReference type="EMBL" id="JANBPU010000029">
    <property type="protein sequence ID" value="KAJ1919304.1"/>
    <property type="molecule type" value="Genomic_DNA"/>
</dbReference>
<feature type="domain" description="Carbohydrate-binding module family 96" evidence="5">
    <location>
        <begin position="75"/>
        <end position="203"/>
    </location>
</feature>
<evidence type="ECO:0000256" key="3">
    <source>
        <dbReference type="ARBA" id="ARBA00022729"/>
    </source>
</evidence>
<keyword evidence="2" id="KW-0964">Secreted</keyword>
<proteinExistence type="predicted"/>
<evidence type="ECO:0000256" key="4">
    <source>
        <dbReference type="SAM" id="SignalP"/>
    </source>
</evidence>